<dbReference type="InterPro" id="IPR000073">
    <property type="entry name" value="AB_hydrolase_1"/>
</dbReference>
<evidence type="ECO:0000313" key="2">
    <source>
        <dbReference type="EMBL" id="SFN84570.1"/>
    </source>
</evidence>
<sequence>MIWMRRVFKILLGILLSLVFFLLLLFRNDISEEKIINKYSYPESHFIEVDGVNLHVRFMGKGDPVFLIHGSFSSLHTWDDWQREMSPYFMTISVDLPGHGLTGPDELQRYSIEDYGQFILRLAEKLSINRFHLAGNSMGGAVALQVASTRPDQVLSLNLIDSSGAPKPVKRSLESSSESSARGGGAWVFQLLENPLFSKVLLKCTPKFLFSMNMREVYGDQEKIKSGTVDRYFELMLRDGNRQATLDRLSGPKQSSIDFNRLTMPTLIMWGDRDSWIPISQAYSLEKAIPGSKVIVFEGVGHVPMEEIPTESVAKYLAFLGVEIRKDYLDGPKLMTYAN</sequence>
<dbReference type="STRING" id="226506.SAMN04488519_102226"/>
<dbReference type="RefSeq" id="WP_091650305.1">
    <property type="nucleotide sequence ID" value="NZ_FOVW01000002.1"/>
</dbReference>
<feature type="domain" description="AB hydrolase-1" evidence="1">
    <location>
        <begin position="64"/>
        <end position="307"/>
    </location>
</feature>
<dbReference type="AlphaFoldDB" id="A0A1I5CC13"/>
<dbReference type="PRINTS" id="PR00111">
    <property type="entry name" value="ABHYDROLASE"/>
</dbReference>
<proteinExistence type="predicted"/>
<dbReference type="InterPro" id="IPR029058">
    <property type="entry name" value="AB_hydrolase_fold"/>
</dbReference>
<name>A0A1I5CC13_9BACT</name>
<reference evidence="3" key="1">
    <citation type="submission" date="2016-10" db="EMBL/GenBank/DDBJ databases">
        <authorList>
            <person name="Varghese N."/>
            <person name="Submissions S."/>
        </authorList>
    </citation>
    <scope>NUCLEOTIDE SEQUENCE [LARGE SCALE GENOMIC DNA]</scope>
    <source>
        <strain evidence="3">DSM 15282</strain>
    </source>
</reference>
<evidence type="ECO:0000313" key="3">
    <source>
        <dbReference type="Proteomes" id="UP000199564"/>
    </source>
</evidence>
<dbReference type="Proteomes" id="UP000199564">
    <property type="component" value="Unassembled WGS sequence"/>
</dbReference>
<dbReference type="EMBL" id="FOVW01000002">
    <property type="protein sequence ID" value="SFN84570.1"/>
    <property type="molecule type" value="Genomic_DNA"/>
</dbReference>
<dbReference type="SUPFAM" id="SSF53474">
    <property type="entry name" value="alpha/beta-Hydrolases"/>
    <property type="match status" value="1"/>
</dbReference>
<dbReference type="Gene3D" id="3.40.50.1820">
    <property type="entry name" value="alpha/beta hydrolase"/>
    <property type="match status" value="1"/>
</dbReference>
<dbReference type="PANTHER" id="PTHR46438:SF11">
    <property type="entry name" value="LIPASE-RELATED"/>
    <property type="match status" value="1"/>
</dbReference>
<evidence type="ECO:0000259" key="1">
    <source>
        <dbReference type="Pfam" id="PF00561"/>
    </source>
</evidence>
<accession>A0A1I5CC13</accession>
<organism evidence="2 3">
    <name type="scientific">Algoriphagus ornithinivorans</name>
    <dbReference type="NCBI Taxonomy" id="226506"/>
    <lineage>
        <taxon>Bacteria</taxon>
        <taxon>Pseudomonadati</taxon>
        <taxon>Bacteroidota</taxon>
        <taxon>Cytophagia</taxon>
        <taxon>Cytophagales</taxon>
        <taxon>Cyclobacteriaceae</taxon>
        <taxon>Algoriphagus</taxon>
    </lineage>
</organism>
<dbReference type="PANTHER" id="PTHR46438">
    <property type="entry name" value="ALPHA/BETA-HYDROLASES SUPERFAMILY PROTEIN"/>
    <property type="match status" value="1"/>
</dbReference>
<gene>
    <name evidence="2" type="ORF">SAMN04488519_102226</name>
</gene>
<keyword evidence="3" id="KW-1185">Reference proteome</keyword>
<dbReference type="Pfam" id="PF00561">
    <property type="entry name" value="Abhydrolase_1"/>
    <property type="match status" value="1"/>
</dbReference>
<protein>
    <submittedName>
        <fullName evidence="2">Pimeloyl-ACP methyl ester carboxylesterase</fullName>
    </submittedName>
</protein>